<dbReference type="InterPro" id="IPR002559">
    <property type="entry name" value="Transposase_11"/>
</dbReference>
<reference evidence="2" key="1">
    <citation type="submission" date="2017-02" db="EMBL/GenBank/DDBJ databases">
        <authorList>
            <person name="Regsiter A."/>
            <person name="William W."/>
        </authorList>
    </citation>
    <scope>NUCLEOTIDE SEQUENCE</scope>
    <source>
        <strain evidence="2">BdmA 4</strain>
    </source>
</reference>
<dbReference type="AlphaFoldDB" id="A0A3P3XQT7"/>
<proteinExistence type="predicted"/>
<dbReference type="GO" id="GO:0004803">
    <property type="term" value="F:transposase activity"/>
    <property type="evidence" value="ECO:0007669"/>
    <property type="project" value="InterPro"/>
</dbReference>
<evidence type="ECO:0000259" key="1">
    <source>
        <dbReference type="Pfam" id="PF01609"/>
    </source>
</evidence>
<gene>
    <name evidence="2" type="ORF">SPIRO4BDMA_40785</name>
</gene>
<protein>
    <submittedName>
        <fullName evidence="2">Transposase</fullName>
    </submittedName>
</protein>
<dbReference type="GO" id="GO:0006313">
    <property type="term" value="P:DNA transposition"/>
    <property type="evidence" value="ECO:0007669"/>
    <property type="project" value="InterPro"/>
</dbReference>
<evidence type="ECO:0000313" key="2">
    <source>
        <dbReference type="EMBL" id="SLM18213.1"/>
    </source>
</evidence>
<sequence length="541" mass="62714">MAQVKQFDKRSGITYVYESKAYWDKEKHQSRCTRTLIGRFAPDTGEVIATDGRGRKRKAAEPDIKPTSGPISVTRTRRLFYGATSLLDQIGETVGITADLKQCFPDNYKNILSIAYFLILEEHSSLMRFSKWAALHRHPYGKDIPSQRSSELFQSITEEQKMKFFRLQGSRRAKDEFWAYDSTSISSYSEHLKQVKWGKNKEYEPLAQINLVLLFGETSNLPFYYRKLAGNIPDVKTVNELVRELNILGYRNIKLVMDRGFYSAENINALYKTHYKFIQACGTSLSYARNCIKKEAEEMRRLANYNEKYCLYMHSETISWDYTQERPYKGDTITGDRRMYLHLYYNPEKAVEDEMNLNRGMLELQRELLTGQRNPDHEKDYAKYFEVTQTPVRGVRVKPIQEAMESAKERYGYFVLISNEIKDPVMALELYRNRDVAEKAFGNIKERLNGRRTLVASDASLEGKLFVEFVALIYLAYIKKKMQEKGLYATYTLQGLLDELDVIECFTEPGKAPIVGEILKKQKQIYIDMGVSVPLNPASLC</sequence>
<dbReference type="EMBL" id="FWDO01000004">
    <property type="protein sequence ID" value="SLM18213.1"/>
    <property type="molecule type" value="Genomic_DNA"/>
</dbReference>
<accession>A0A3P3XQT7</accession>
<feature type="domain" description="Transposase IS4-like" evidence="1">
    <location>
        <begin position="176"/>
        <end position="472"/>
    </location>
</feature>
<dbReference type="GO" id="GO:0003677">
    <property type="term" value="F:DNA binding"/>
    <property type="evidence" value="ECO:0007669"/>
    <property type="project" value="InterPro"/>
</dbReference>
<dbReference type="PANTHER" id="PTHR34614:SF2">
    <property type="entry name" value="TRANSPOSASE IS4-LIKE DOMAIN-CONTAINING PROTEIN"/>
    <property type="match status" value="1"/>
</dbReference>
<name>A0A3P3XQT7_9SPIR</name>
<dbReference type="Pfam" id="PF01609">
    <property type="entry name" value="DDE_Tnp_1"/>
    <property type="match status" value="1"/>
</dbReference>
<dbReference type="PANTHER" id="PTHR34614">
    <property type="match status" value="1"/>
</dbReference>
<organism evidence="2">
    <name type="scientific">uncultured spirochete</name>
    <dbReference type="NCBI Taxonomy" id="156406"/>
    <lineage>
        <taxon>Bacteria</taxon>
        <taxon>Pseudomonadati</taxon>
        <taxon>Spirochaetota</taxon>
        <taxon>Spirochaetia</taxon>
        <taxon>Spirochaetales</taxon>
        <taxon>environmental samples</taxon>
    </lineage>
</organism>